<dbReference type="Proteomes" id="UP000177080">
    <property type="component" value="Unassembled WGS sequence"/>
</dbReference>
<reference evidence="1 2" key="1">
    <citation type="journal article" date="2016" name="Nat. Commun.">
        <title>Thousands of microbial genomes shed light on interconnected biogeochemical processes in an aquifer system.</title>
        <authorList>
            <person name="Anantharaman K."/>
            <person name="Brown C.T."/>
            <person name="Hug L.A."/>
            <person name="Sharon I."/>
            <person name="Castelle C.J."/>
            <person name="Probst A.J."/>
            <person name="Thomas B.C."/>
            <person name="Singh A."/>
            <person name="Wilkins M.J."/>
            <person name="Karaoz U."/>
            <person name="Brodie E.L."/>
            <person name="Williams K.H."/>
            <person name="Hubbard S.S."/>
            <person name="Banfield J.F."/>
        </authorList>
    </citation>
    <scope>NUCLEOTIDE SEQUENCE [LARGE SCALE GENOMIC DNA]</scope>
</reference>
<evidence type="ECO:0000313" key="1">
    <source>
        <dbReference type="EMBL" id="OGD03264.1"/>
    </source>
</evidence>
<accession>A0A1F4ZCX1</accession>
<dbReference type="InterPro" id="IPR009574">
    <property type="entry name" value="DUF1189"/>
</dbReference>
<gene>
    <name evidence="1" type="ORF">A2989_00325</name>
</gene>
<dbReference type="Pfam" id="PF06691">
    <property type="entry name" value="DUF1189"/>
    <property type="match status" value="1"/>
</dbReference>
<organism evidence="1 2">
    <name type="scientific">Candidatus Amesbacteria bacterium RIFCSPLOWO2_01_FULL_48_25</name>
    <dbReference type="NCBI Taxonomy" id="1797259"/>
    <lineage>
        <taxon>Bacteria</taxon>
        <taxon>Candidatus Amesiibacteriota</taxon>
    </lineage>
</organism>
<proteinExistence type="predicted"/>
<protein>
    <recommendedName>
        <fullName evidence="3">DUF1189 domain-containing protein</fullName>
    </recommendedName>
</protein>
<dbReference type="STRING" id="1797259.A2989_00325"/>
<evidence type="ECO:0000313" key="2">
    <source>
        <dbReference type="Proteomes" id="UP000177080"/>
    </source>
</evidence>
<name>A0A1F4ZCX1_9BACT</name>
<sequence>MLATFRETLTSLQDKYYGKVISTRSLRQVLWYWTKYILLLAVIVIVFGISLITYYVPQLPRLIETNVPQFDIAIKNDQISTTQPTPVTWGNSDFAIILDPSGTEDQLNDFSAGILVLRDRIVSKSQDSSTRIQPLKNVGDFSLSKSDLVFWLSRHSLRAWAIGLSVLIVGALTFSLFFWSLRLSSFSLWAGLFWLISRFTHRPLPYLTFFKLTIYASVLPLLVSAVNSLSPNAFLNYLGLGLFLFYSLSWFWNLTSSKTSPNR</sequence>
<evidence type="ECO:0008006" key="3">
    <source>
        <dbReference type="Google" id="ProtNLM"/>
    </source>
</evidence>
<dbReference type="AlphaFoldDB" id="A0A1F4ZCX1"/>
<comment type="caution">
    <text evidence="1">The sequence shown here is derived from an EMBL/GenBank/DDBJ whole genome shotgun (WGS) entry which is preliminary data.</text>
</comment>
<dbReference type="EMBL" id="MEXN01000007">
    <property type="protein sequence ID" value="OGD03264.1"/>
    <property type="molecule type" value="Genomic_DNA"/>
</dbReference>